<evidence type="ECO:0000313" key="2">
    <source>
        <dbReference type="EMBL" id="PWR06723.1"/>
    </source>
</evidence>
<dbReference type="PANTHER" id="PTHR36840">
    <property type="entry name" value="BLL5714 PROTEIN"/>
    <property type="match status" value="1"/>
</dbReference>
<feature type="transmembrane region" description="Helical" evidence="1">
    <location>
        <begin position="151"/>
        <end position="170"/>
    </location>
</feature>
<sequence length="451" mass="48342">MRIVTTSLAAARSAAPSPSTRAYANRRWCGAANDEDEVMGKTFGSRPVMTAETHRTTLFEIFFDLVFVFALIRVTSFMSARPAPLTLAQGLLVLLLSWISWLVYSWLGNYVRIDVGLVRAGTTVAMAAVFLAALVIPDVWESTPRALESRLILVLAYIVVRVIHLALYTWAAGGDRRLRRTLRLYALSTALSWIPLVLGAVLGGTAQILLWTGALAIDLSGGVIASVLSGWPIRSTGHFTERHSLVVIIALGESLVSVGAGVGAEMIRRPVLLAALLTLAMTVCLYRLYSESAATAGEALRMEVGPRRGRLAANAYSIAHFPLIAGTIYLALGVEQVLARLAHDHHHDTAELRLDWTPAVALFGGVGLYLAGRATFLSLSTRSVTPGQILAPGAALLLIPAGRFLPGLVALGLLTAFLVVLVSYEALYRRRRGSGAAASGRPERTRARDGG</sequence>
<feature type="transmembrane region" description="Helical" evidence="1">
    <location>
        <begin position="270"/>
        <end position="290"/>
    </location>
</feature>
<evidence type="ECO:0000313" key="3">
    <source>
        <dbReference type="Proteomes" id="UP000245410"/>
    </source>
</evidence>
<feature type="transmembrane region" description="Helical" evidence="1">
    <location>
        <begin position="208"/>
        <end position="233"/>
    </location>
</feature>
<comment type="caution">
    <text evidence="2">The sequence shown here is derived from an EMBL/GenBank/DDBJ whole genome shotgun (WGS) entry which is preliminary data.</text>
</comment>
<organism evidence="2 3">
    <name type="scientific">Micromonospora acroterricola</name>
    <dbReference type="NCBI Taxonomy" id="2202421"/>
    <lineage>
        <taxon>Bacteria</taxon>
        <taxon>Bacillati</taxon>
        <taxon>Actinomycetota</taxon>
        <taxon>Actinomycetes</taxon>
        <taxon>Micromonosporales</taxon>
        <taxon>Micromonosporaceae</taxon>
        <taxon>Micromonospora</taxon>
    </lineage>
</organism>
<name>A0A317D2A5_9ACTN</name>
<dbReference type="Pfam" id="PF06772">
    <property type="entry name" value="LtrA"/>
    <property type="match status" value="1"/>
</dbReference>
<dbReference type="EMBL" id="QGKR01000241">
    <property type="protein sequence ID" value="PWR06723.1"/>
    <property type="molecule type" value="Genomic_DNA"/>
</dbReference>
<evidence type="ECO:0000256" key="1">
    <source>
        <dbReference type="SAM" id="Phobius"/>
    </source>
</evidence>
<dbReference type="InterPro" id="IPR010640">
    <property type="entry name" value="Low_temperature_requirement_A"/>
</dbReference>
<dbReference type="Proteomes" id="UP000245410">
    <property type="component" value="Unassembled WGS sequence"/>
</dbReference>
<feature type="transmembrane region" description="Helical" evidence="1">
    <location>
        <begin position="61"/>
        <end position="80"/>
    </location>
</feature>
<reference evidence="2 3" key="1">
    <citation type="submission" date="2018-05" db="EMBL/GenBank/DDBJ databases">
        <title>Micromonospora atacamensis sp. nov., a novel actinobacteria isolated from high altitude Atacama Desert soil.</title>
        <authorList>
            <person name="Carro L."/>
            <person name="Golinska P."/>
            <person name="Klenk H.-P."/>
            <person name="Goodfellow M."/>
        </authorList>
    </citation>
    <scope>NUCLEOTIDE SEQUENCE [LARGE SCALE GENOMIC DNA]</scope>
    <source>
        <strain evidence="2 3">5R2A7</strain>
    </source>
</reference>
<keyword evidence="3" id="KW-1185">Reference proteome</keyword>
<accession>A0A317D2A5</accession>
<gene>
    <name evidence="2" type="ORF">DKT68_21470</name>
</gene>
<proteinExistence type="predicted"/>
<dbReference type="PANTHER" id="PTHR36840:SF1">
    <property type="entry name" value="BLL5714 PROTEIN"/>
    <property type="match status" value="1"/>
</dbReference>
<feature type="transmembrane region" description="Helical" evidence="1">
    <location>
        <begin position="245"/>
        <end position="264"/>
    </location>
</feature>
<protein>
    <submittedName>
        <fullName evidence="2">Low temperature requirement protein A</fullName>
    </submittedName>
</protein>
<feature type="transmembrane region" description="Helical" evidence="1">
    <location>
        <begin position="182"/>
        <end position="202"/>
    </location>
</feature>
<feature type="transmembrane region" description="Helical" evidence="1">
    <location>
        <begin position="86"/>
        <end position="104"/>
    </location>
</feature>
<feature type="transmembrane region" description="Helical" evidence="1">
    <location>
        <begin position="116"/>
        <end position="136"/>
    </location>
</feature>
<keyword evidence="1" id="KW-0472">Membrane</keyword>
<feature type="transmembrane region" description="Helical" evidence="1">
    <location>
        <begin position="311"/>
        <end position="334"/>
    </location>
</feature>
<keyword evidence="1" id="KW-1133">Transmembrane helix</keyword>
<feature type="transmembrane region" description="Helical" evidence="1">
    <location>
        <begin position="408"/>
        <end position="427"/>
    </location>
</feature>
<dbReference type="AlphaFoldDB" id="A0A317D2A5"/>
<keyword evidence="1" id="KW-0812">Transmembrane</keyword>